<dbReference type="RefSeq" id="WP_205404197.1">
    <property type="nucleotide sequence ID" value="NZ_CAKKLZ010000001.1"/>
</dbReference>
<keyword evidence="3" id="KW-1185">Reference proteome</keyword>
<dbReference type="Proteomes" id="UP000749453">
    <property type="component" value="Unassembled WGS sequence"/>
</dbReference>
<evidence type="ECO:0000313" key="1">
    <source>
        <dbReference type="EMBL" id="MBM9912143.1"/>
    </source>
</evidence>
<reference evidence="3" key="1">
    <citation type="submission" date="2021-01" db="EMBL/GenBank/DDBJ databases">
        <title>Stenotrophomonas maltophilia.</title>
        <authorList>
            <person name="Yu Y."/>
        </authorList>
    </citation>
    <scope>NUCLEOTIDE SEQUENCE [LARGE SCALE GENOMIC DNA]</scope>
    <source>
        <strain evidence="3">As-6</strain>
    </source>
</reference>
<dbReference type="AlphaFoldDB" id="A0AAW4GCI9"/>
<dbReference type="Proteomes" id="UP000784064">
    <property type="component" value="Unassembled WGS sequence"/>
</dbReference>
<name>A0AAW4GCI9_9GAMM</name>
<organism evidence="1 4">
    <name type="scientific">Stenotrophomonas lactitubi</name>
    <dbReference type="NCBI Taxonomy" id="2045214"/>
    <lineage>
        <taxon>Bacteria</taxon>
        <taxon>Pseudomonadati</taxon>
        <taxon>Pseudomonadota</taxon>
        <taxon>Gammaproteobacteria</taxon>
        <taxon>Lysobacterales</taxon>
        <taxon>Lysobacteraceae</taxon>
        <taxon>Stenotrophomonas</taxon>
    </lineage>
</organism>
<protein>
    <recommendedName>
        <fullName evidence="5">Lipoprotein</fullName>
    </recommendedName>
</protein>
<comment type="caution">
    <text evidence="1">The sequence shown here is derived from an EMBL/GenBank/DDBJ whole genome shotgun (WGS) entry which is preliminary data.</text>
</comment>
<evidence type="ECO:0008006" key="5">
    <source>
        <dbReference type="Google" id="ProtNLM"/>
    </source>
</evidence>
<reference evidence="1" key="2">
    <citation type="submission" date="2021-01" db="EMBL/GenBank/DDBJ databases">
        <authorList>
            <person name="Yu Y."/>
        </authorList>
    </citation>
    <scope>NUCLEOTIDE SEQUENCE</scope>
    <source>
        <strain evidence="1">As-5</strain>
        <strain evidence="2">As-6</strain>
    </source>
</reference>
<evidence type="ECO:0000313" key="2">
    <source>
        <dbReference type="EMBL" id="MBM9937739.1"/>
    </source>
</evidence>
<evidence type="ECO:0000313" key="3">
    <source>
        <dbReference type="Proteomes" id="UP000749453"/>
    </source>
</evidence>
<gene>
    <name evidence="1" type="ORF">JJW18_01480</name>
    <name evidence="2" type="ORF">JJW19_06245</name>
</gene>
<accession>A0AAW4GCI9</accession>
<proteinExistence type="predicted"/>
<dbReference type="PROSITE" id="PS51257">
    <property type="entry name" value="PROKAR_LIPOPROTEIN"/>
    <property type="match status" value="1"/>
</dbReference>
<evidence type="ECO:0000313" key="4">
    <source>
        <dbReference type="Proteomes" id="UP000784064"/>
    </source>
</evidence>
<dbReference type="EMBL" id="JAFFTB010000009">
    <property type="protein sequence ID" value="MBM9937739.1"/>
    <property type="molecule type" value="Genomic_DNA"/>
</dbReference>
<sequence length="52" mass="5498">MKTLALIALSLSICISLAGCIAPFRVKAREYASADMTPPEKRDAPVPSAPPQ</sequence>
<dbReference type="EMBL" id="JAFFTA010000001">
    <property type="protein sequence ID" value="MBM9912143.1"/>
    <property type="molecule type" value="Genomic_DNA"/>
</dbReference>